<feature type="compositionally biased region" description="Basic and acidic residues" evidence="1">
    <location>
        <begin position="38"/>
        <end position="47"/>
    </location>
</feature>
<protein>
    <submittedName>
        <fullName evidence="2">Uncharacterized protein</fullName>
    </submittedName>
</protein>
<reference evidence="2" key="1">
    <citation type="submission" date="2019-12" db="EMBL/GenBank/DDBJ databases">
        <title>Genome sequencing and annotation of Brassica cretica.</title>
        <authorList>
            <person name="Studholme D.J."/>
            <person name="Sarris P.F."/>
        </authorList>
    </citation>
    <scope>NUCLEOTIDE SEQUENCE</scope>
    <source>
        <strain evidence="2">PFS-001/15</strain>
        <tissue evidence="2">Leaf</tissue>
    </source>
</reference>
<feature type="region of interest" description="Disordered" evidence="1">
    <location>
        <begin position="1"/>
        <end position="78"/>
    </location>
</feature>
<dbReference type="AlphaFoldDB" id="A0A8S9I9F3"/>
<organism evidence="2 3">
    <name type="scientific">Brassica cretica</name>
    <name type="common">Mustard</name>
    <dbReference type="NCBI Taxonomy" id="69181"/>
    <lineage>
        <taxon>Eukaryota</taxon>
        <taxon>Viridiplantae</taxon>
        <taxon>Streptophyta</taxon>
        <taxon>Embryophyta</taxon>
        <taxon>Tracheophyta</taxon>
        <taxon>Spermatophyta</taxon>
        <taxon>Magnoliopsida</taxon>
        <taxon>eudicotyledons</taxon>
        <taxon>Gunneridae</taxon>
        <taxon>Pentapetalae</taxon>
        <taxon>rosids</taxon>
        <taxon>malvids</taxon>
        <taxon>Brassicales</taxon>
        <taxon>Brassicaceae</taxon>
        <taxon>Brassiceae</taxon>
        <taxon>Brassica</taxon>
    </lineage>
</organism>
<comment type="caution">
    <text evidence="2">The sequence shown here is derived from an EMBL/GenBank/DDBJ whole genome shotgun (WGS) entry which is preliminary data.</text>
</comment>
<evidence type="ECO:0000313" key="2">
    <source>
        <dbReference type="EMBL" id="KAF2566430.1"/>
    </source>
</evidence>
<dbReference type="EMBL" id="QGKW02001911">
    <property type="protein sequence ID" value="KAF2566430.1"/>
    <property type="molecule type" value="Genomic_DNA"/>
</dbReference>
<evidence type="ECO:0000313" key="3">
    <source>
        <dbReference type="Proteomes" id="UP000712281"/>
    </source>
</evidence>
<accession>A0A8S9I9F3</accession>
<name>A0A8S9I9F3_BRACR</name>
<evidence type="ECO:0000256" key="1">
    <source>
        <dbReference type="SAM" id="MobiDB-lite"/>
    </source>
</evidence>
<proteinExistence type="predicted"/>
<sequence length="78" mass="8447">MPHRVISRPFIFNEIGKPPSPSRGARRKVKAGCPTSRDQARTPEAKAGRPPKRKRASPESDPVGTLNPEGKKSGALSF</sequence>
<dbReference type="Proteomes" id="UP000712281">
    <property type="component" value="Unassembled WGS sequence"/>
</dbReference>
<gene>
    <name evidence="2" type="ORF">F2Q68_00023980</name>
</gene>